<dbReference type="InterPro" id="IPR034746">
    <property type="entry name" value="POTRA"/>
</dbReference>
<evidence type="ECO:0000256" key="4">
    <source>
        <dbReference type="ARBA" id="ARBA00022692"/>
    </source>
</evidence>
<evidence type="ECO:0000259" key="9">
    <source>
        <dbReference type="PROSITE" id="PS51779"/>
    </source>
</evidence>
<accession>A0AAW1UV69</accession>
<keyword evidence="7" id="KW-0472">Membrane</keyword>
<feature type="region of interest" description="Disordered" evidence="8">
    <location>
        <begin position="1"/>
        <end position="45"/>
    </location>
</feature>
<evidence type="ECO:0000256" key="6">
    <source>
        <dbReference type="ARBA" id="ARBA00023128"/>
    </source>
</evidence>
<protein>
    <recommendedName>
        <fullName evidence="9">POTRA domain-containing protein</fullName>
    </recommendedName>
</protein>
<dbReference type="PANTHER" id="PTHR12815:SF18">
    <property type="entry name" value="SORTING AND ASSEMBLY MACHINERY COMPONENT 50 HOMOLOG"/>
    <property type="match status" value="1"/>
</dbReference>
<reference evidence="10 11" key="1">
    <citation type="submission" date="2023-03" db="EMBL/GenBank/DDBJ databases">
        <title>Genome insight into feeding habits of ladybird beetles.</title>
        <authorList>
            <person name="Li H.-S."/>
            <person name="Huang Y.-H."/>
            <person name="Pang H."/>
        </authorList>
    </citation>
    <scope>NUCLEOTIDE SEQUENCE [LARGE SCALE GENOMIC DNA]</scope>
    <source>
        <strain evidence="10">SYSU_2023b</strain>
        <tissue evidence="10">Whole body</tissue>
    </source>
</reference>
<dbReference type="PANTHER" id="PTHR12815">
    <property type="entry name" value="SORTING AND ASSEMBLY MACHINERY SAMM50 PROTEIN FAMILY MEMBER"/>
    <property type="match status" value="1"/>
</dbReference>
<comment type="caution">
    <text evidence="10">The sequence shown here is derived from an EMBL/GenBank/DDBJ whole genome shotgun (WGS) entry which is preliminary data.</text>
</comment>
<dbReference type="PROSITE" id="PS51779">
    <property type="entry name" value="POTRA"/>
    <property type="match status" value="1"/>
</dbReference>
<evidence type="ECO:0000256" key="1">
    <source>
        <dbReference type="ARBA" id="ARBA00004374"/>
    </source>
</evidence>
<comment type="subcellular location">
    <subcellularLocation>
        <location evidence="1">Mitochondrion outer membrane</location>
        <topology evidence="1">Multi-pass membrane protein</topology>
    </subcellularLocation>
</comment>
<feature type="compositionally biased region" description="Basic and acidic residues" evidence="8">
    <location>
        <begin position="34"/>
        <end position="45"/>
    </location>
</feature>
<dbReference type="GO" id="GO:0045040">
    <property type="term" value="P:protein insertion into mitochondrial outer membrane"/>
    <property type="evidence" value="ECO:0007669"/>
    <property type="project" value="TreeGrafter"/>
</dbReference>
<evidence type="ECO:0000256" key="3">
    <source>
        <dbReference type="ARBA" id="ARBA00022452"/>
    </source>
</evidence>
<dbReference type="InterPro" id="IPR039910">
    <property type="entry name" value="D15-like"/>
</dbReference>
<dbReference type="GO" id="GO:0033108">
    <property type="term" value="P:mitochondrial respiratory chain complex assembly"/>
    <property type="evidence" value="ECO:0007669"/>
    <property type="project" value="TreeGrafter"/>
</dbReference>
<dbReference type="AlphaFoldDB" id="A0AAW1UV69"/>
<sequence>MGVVHAKVPQNSENSREECSSDPYFHNPNNPTKQRSEYGDPDPDAKDIVVEGIAARVDKIHIDGLQRTKDDYLEDCFEDLLRASNFQDVLVGAHRARLKLEELGCFKNIAVFVDTSKGPGSTPDGLDVTFNVKEYRRLTGGVSTHVGDNEGSLMIGMRAPNMYGRGERVQVEYSHGSKKNTQFSVSFIKPLKGNYRPVITASIFQNHSEFSASGFRERGRGILLDFGFHSYPLVKHNIQWEGIIRDLGVAGKSTSFEVREQSGVTLKSALKHILSVDMRDDNIFPTGGTFIQNTTEVAGLGGDVGFLKNELYLQSNVSLFEDITIQSCLGFGIMRGIGNDMKLGISDKFYLGGPLSLRGFQTRGAGPHADGDATGALGYWAAGLHLFTPLPFRPGKGGLGELFRTHFFINTGNISEFTIEEGEPITNILKNNLRLSYGMGLALRLGNMARIELNYCIPQIFDENDLTQPGVQFGIGMRFL</sequence>
<dbReference type="Pfam" id="PF01103">
    <property type="entry name" value="Omp85"/>
    <property type="match status" value="1"/>
</dbReference>
<keyword evidence="5" id="KW-1000">Mitochondrion outer membrane</keyword>
<keyword evidence="6" id="KW-0496">Mitochondrion</keyword>
<organism evidence="10 11">
    <name type="scientific">Henosepilachna vigintioctopunctata</name>
    <dbReference type="NCBI Taxonomy" id="420089"/>
    <lineage>
        <taxon>Eukaryota</taxon>
        <taxon>Metazoa</taxon>
        <taxon>Ecdysozoa</taxon>
        <taxon>Arthropoda</taxon>
        <taxon>Hexapoda</taxon>
        <taxon>Insecta</taxon>
        <taxon>Pterygota</taxon>
        <taxon>Neoptera</taxon>
        <taxon>Endopterygota</taxon>
        <taxon>Coleoptera</taxon>
        <taxon>Polyphaga</taxon>
        <taxon>Cucujiformia</taxon>
        <taxon>Coccinelloidea</taxon>
        <taxon>Coccinellidae</taxon>
        <taxon>Epilachninae</taxon>
        <taxon>Epilachnini</taxon>
        <taxon>Henosepilachna</taxon>
    </lineage>
</organism>
<dbReference type="FunFam" id="2.40.160.50:FF:000002">
    <property type="entry name" value="sorting and assembly machinery component 50 homolog"/>
    <property type="match status" value="1"/>
</dbReference>
<comment type="similarity">
    <text evidence="2">Belongs to the SAM50/omp85 family.</text>
</comment>
<dbReference type="Proteomes" id="UP001431783">
    <property type="component" value="Unassembled WGS sequence"/>
</dbReference>
<gene>
    <name evidence="10" type="ORF">WA026_021630</name>
</gene>
<evidence type="ECO:0000256" key="5">
    <source>
        <dbReference type="ARBA" id="ARBA00022787"/>
    </source>
</evidence>
<evidence type="ECO:0000313" key="11">
    <source>
        <dbReference type="Proteomes" id="UP001431783"/>
    </source>
</evidence>
<proteinExistence type="inferred from homology"/>
<keyword evidence="11" id="KW-1185">Reference proteome</keyword>
<name>A0AAW1UV69_9CUCU</name>
<keyword evidence="3" id="KW-1134">Transmembrane beta strand</keyword>
<keyword evidence="4" id="KW-0812">Transmembrane</keyword>
<evidence type="ECO:0000256" key="7">
    <source>
        <dbReference type="ARBA" id="ARBA00023136"/>
    </source>
</evidence>
<dbReference type="GO" id="GO:0005741">
    <property type="term" value="C:mitochondrial outer membrane"/>
    <property type="evidence" value="ECO:0007669"/>
    <property type="project" value="UniProtKB-SubCell"/>
</dbReference>
<dbReference type="Gene3D" id="2.40.160.50">
    <property type="entry name" value="membrane protein fhac: a member of the omp85/tpsb transporter family"/>
    <property type="match status" value="1"/>
</dbReference>
<feature type="domain" description="POTRA" evidence="9">
    <location>
        <begin position="55"/>
        <end position="135"/>
    </location>
</feature>
<evidence type="ECO:0000256" key="8">
    <source>
        <dbReference type="SAM" id="MobiDB-lite"/>
    </source>
</evidence>
<dbReference type="InterPro" id="IPR000184">
    <property type="entry name" value="Bac_surfAg_D15"/>
</dbReference>
<dbReference type="EMBL" id="JARQZJ010000107">
    <property type="protein sequence ID" value="KAK9887322.1"/>
    <property type="molecule type" value="Genomic_DNA"/>
</dbReference>
<evidence type="ECO:0000256" key="2">
    <source>
        <dbReference type="ARBA" id="ARBA00010913"/>
    </source>
</evidence>
<evidence type="ECO:0000313" key="10">
    <source>
        <dbReference type="EMBL" id="KAK9887322.1"/>
    </source>
</evidence>